<evidence type="ECO:0000313" key="10">
    <source>
        <dbReference type="Proteomes" id="UP000325763"/>
    </source>
</evidence>
<dbReference type="Pfam" id="PF00205">
    <property type="entry name" value="TPP_enzyme_M"/>
    <property type="match status" value="1"/>
</dbReference>
<dbReference type="GO" id="GO:0030976">
    <property type="term" value="F:thiamine pyrophosphate binding"/>
    <property type="evidence" value="ECO:0007669"/>
    <property type="project" value="InterPro"/>
</dbReference>
<dbReference type="Proteomes" id="UP000031526">
    <property type="component" value="Chromosome"/>
</dbReference>
<reference evidence="9" key="1">
    <citation type="submission" date="2014-09" db="EMBL/GenBank/DDBJ databases">
        <title>Sequence of the Streptomyces nodosus genome.</title>
        <authorList>
            <person name="Sweeney P."/>
            <person name="Stephens N."/>
            <person name="Murphy C."/>
            <person name="Caffrey P."/>
        </authorList>
    </citation>
    <scope>NUCLEOTIDE SEQUENCE [LARGE SCALE GENOMIC DNA]</scope>
    <source>
        <strain evidence="9">ATCC 14899</strain>
    </source>
</reference>
<dbReference type="InterPro" id="IPR012001">
    <property type="entry name" value="Thiamin_PyroP_enz_TPP-bd_dom"/>
</dbReference>
<feature type="domain" description="Thiamine pyrophosphate enzyme central" evidence="4">
    <location>
        <begin position="192"/>
        <end position="320"/>
    </location>
</feature>
<dbReference type="InterPro" id="IPR011766">
    <property type="entry name" value="TPP_enzyme_TPP-bd"/>
</dbReference>
<dbReference type="GO" id="GO:0003824">
    <property type="term" value="F:catalytic activity"/>
    <property type="evidence" value="ECO:0007669"/>
    <property type="project" value="InterPro"/>
</dbReference>
<dbReference type="EMBL" id="CP023747">
    <property type="protein sequence ID" value="QEV41656.1"/>
    <property type="molecule type" value="Genomic_DNA"/>
</dbReference>
<evidence type="ECO:0000256" key="3">
    <source>
        <dbReference type="RuleBase" id="RU362132"/>
    </source>
</evidence>
<comment type="similarity">
    <text evidence="1 3">Belongs to the TPP enzyme family.</text>
</comment>
<dbReference type="GO" id="GO:0000287">
    <property type="term" value="F:magnesium ion binding"/>
    <property type="evidence" value="ECO:0007669"/>
    <property type="project" value="InterPro"/>
</dbReference>
<keyword evidence="9" id="KW-1185">Reference proteome</keyword>
<dbReference type="SUPFAM" id="SSF52467">
    <property type="entry name" value="DHS-like NAD/FAD-binding domain"/>
    <property type="match status" value="1"/>
</dbReference>
<dbReference type="InterPro" id="IPR012000">
    <property type="entry name" value="Thiamin_PyroP_enz_cen_dom"/>
</dbReference>
<dbReference type="EMBL" id="CP009313">
    <property type="protein sequence ID" value="AJE43155.1"/>
    <property type="molecule type" value="Genomic_DNA"/>
</dbReference>
<dbReference type="Gene3D" id="3.40.50.1220">
    <property type="entry name" value="TPP-binding domain"/>
    <property type="match status" value="1"/>
</dbReference>
<keyword evidence="2 3" id="KW-0786">Thiamine pyrophosphate</keyword>
<evidence type="ECO:0000259" key="4">
    <source>
        <dbReference type="Pfam" id="PF00205"/>
    </source>
</evidence>
<dbReference type="HOGENOM" id="CLU_013748_3_0_11"/>
<dbReference type="Gene3D" id="3.40.50.970">
    <property type="match status" value="2"/>
</dbReference>
<evidence type="ECO:0000259" key="6">
    <source>
        <dbReference type="Pfam" id="PF02776"/>
    </source>
</evidence>
<dbReference type="PANTHER" id="PTHR42981">
    <property type="entry name" value="PYRUVATE DEHYDROGENASE [UBIQUINONE]"/>
    <property type="match status" value="1"/>
</dbReference>
<dbReference type="CDD" id="cd02014">
    <property type="entry name" value="TPP_POX"/>
    <property type="match status" value="1"/>
</dbReference>
<reference evidence="8 10" key="3">
    <citation type="submission" date="2017-09" db="EMBL/GenBank/DDBJ databases">
        <title>Streptomyces genome completion.</title>
        <authorList>
            <person name="Lee N."/>
            <person name="Cho B.-K."/>
        </authorList>
    </citation>
    <scope>NUCLEOTIDE SEQUENCE [LARGE SCALE GENOMIC DNA]</scope>
    <source>
        <strain evidence="8 10">ATCC 14899</strain>
    </source>
</reference>
<dbReference type="CDD" id="cd07039">
    <property type="entry name" value="TPP_PYR_POX"/>
    <property type="match status" value="1"/>
</dbReference>
<dbReference type="InterPro" id="IPR029061">
    <property type="entry name" value="THDP-binding"/>
</dbReference>
<feature type="domain" description="Thiamine pyrophosphate enzyme TPP-binding" evidence="5">
    <location>
        <begin position="383"/>
        <end position="529"/>
    </location>
</feature>
<accession>A0A0B5DPG8</accession>
<dbReference type="InterPro" id="IPR047211">
    <property type="entry name" value="POXB-like"/>
</dbReference>
<sequence>MAKQNVADQFVDILARAGVRRLYGVVGDSLNPVVDAVRRNSAVDWVHVRHEETAAFAAGAEAQISGRLAACAGSCGPGNLHLINGLYDAHRSMAPVLALASHIPSSEIGLGYFQETHPDQLFRECSHYSELISNPRQMPRLLQTAIQHAIGRSGVSVVSLPGDIADQPAPDRPAETALVTSRPTVRPGDHEIDELVEMIDRAERVTLFCGSGTAGAHTEVMEFAEKIKAPVGHALRGKEWIQYDNPYDVGMSGLLGYGAAYEATHECDLLILLGTDFPYNAFLPDDVKIVQVDVRPENLGRRSKLDLAVWGDVRETLRCLTPRVKLKQDRRFLDRMLRKHADALEGVVKAYTRKVDKHIPIHPEYVASVVDEMADPDAVFTVDTGMCNVWAARYLSPNGRRRVIGSFSHGSMANALPMAIGAQFTDRGRQVVSMSGDGGFSMLMGDFLTLVQYDLPVKVVLFDNSSLGMVELEMMVAGLPSYGTATKNPDFAAVARACGAYGIRVEKPKQLEGALKDAFRHQGPALVDIVTDPNALSIPPKIRADMVTGFALSASKMVLDGGVGRMLQMARSNLRNVPRP</sequence>
<dbReference type="KEGG" id="snq:CP978_26635"/>
<dbReference type="STRING" id="40318.SNOD_26330"/>
<dbReference type="Pfam" id="PF02775">
    <property type="entry name" value="TPP_enzyme_C"/>
    <property type="match status" value="1"/>
</dbReference>
<proteinExistence type="inferred from homology"/>
<dbReference type="Pfam" id="PF02776">
    <property type="entry name" value="TPP_enzyme_N"/>
    <property type="match status" value="1"/>
</dbReference>
<protein>
    <submittedName>
        <fullName evidence="7">Pyruvate dehydrogenase</fullName>
    </submittedName>
</protein>
<dbReference type="NCBIfam" id="NF005114">
    <property type="entry name" value="PRK06546.1"/>
    <property type="match status" value="1"/>
</dbReference>
<dbReference type="PANTHER" id="PTHR42981:SF2">
    <property type="entry name" value="PYRUVATE DEHYDROGENASE [UBIQUINONE]"/>
    <property type="match status" value="1"/>
</dbReference>
<reference evidence="7 9" key="2">
    <citation type="journal article" date="2016" name="Appl. Microbiol. Biotechnol.">
        <title>Exploiting the genome sequence of Streptomyces nodosus for enhanced antibiotic production.</title>
        <authorList>
            <person name="Sweeney P."/>
            <person name="Murphy C.D."/>
            <person name="Caffrey P."/>
        </authorList>
    </citation>
    <scope>NUCLEOTIDE SEQUENCE [LARGE SCALE GENOMIC DNA]</scope>
    <source>
        <strain evidence="7 9">ATCC 14899</strain>
    </source>
</reference>
<evidence type="ECO:0000256" key="2">
    <source>
        <dbReference type="ARBA" id="ARBA00023052"/>
    </source>
</evidence>
<feature type="domain" description="Thiamine pyrophosphate enzyme N-terminal TPP-binding" evidence="6">
    <location>
        <begin position="5"/>
        <end position="120"/>
    </location>
</feature>
<dbReference type="InterPro" id="IPR047210">
    <property type="entry name" value="TPP_PYR_POXB-like"/>
</dbReference>
<evidence type="ECO:0000256" key="1">
    <source>
        <dbReference type="ARBA" id="ARBA00007812"/>
    </source>
</evidence>
<name>A0A0B5DPG8_9ACTN</name>
<dbReference type="RefSeq" id="WP_043444950.1">
    <property type="nucleotide sequence ID" value="NZ_CP009313.1"/>
</dbReference>
<dbReference type="AlphaFoldDB" id="A0A0B5DPG8"/>
<dbReference type="Proteomes" id="UP000325763">
    <property type="component" value="Chromosome"/>
</dbReference>
<dbReference type="InterPro" id="IPR047212">
    <property type="entry name" value="TPP_POXB-like"/>
</dbReference>
<dbReference type="SUPFAM" id="SSF52518">
    <property type="entry name" value="Thiamin diphosphate-binding fold (THDP-binding)"/>
    <property type="match status" value="2"/>
</dbReference>
<evidence type="ECO:0000313" key="8">
    <source>
        <dbReference type="EMBL" id="QEV41656.1"/>
    </source>
</evidence>
<dbReference type="NCBIfam" id="NF006591">
    <property type="entry name" value="PRK09124.1"/>
    <property type="match status" value="1"/>
</dbReference>
<evidence type="ECO:0000313" key="7">
    <source>
        <dbReference type="EMBL" id="AJE43155.1"/>
    </source>
</evidence>
<keyword evidence="7" id="KW-0670">Pyruvate</keyword>
<evidence type="ECO:0000259" key="5">
    <source>
        <dbReference type="Pfam" id="PF02775"/>
    </source>
</evidence>
<dbReference type="OrthoDB" id="4959782at2"/>
<dbReference type="InterPro" id="IPR029035">
    <property type="entry name" value="DHS-like_NAD/FAD-binding_dom"/>
</dbReference>
<organism evidence="7 9">
    <name type="scientific">Streptomyces nodosus</name>
    <dbReference type="NCBI Taxonomy" id="40318"/>
    <lineage>
        <taxon>Bacteria</taxon>
        <taxon>Bacillati</taxon>
        <taxon>Actinomycetota</taxon>
        <taxon>Actinomycetes</taxon>
        <taxon>Kitasatosporales</taxon>
        <taxon>Streptomycetaceae</taxon>
        <taxon>Streptomyces</taxon>
    </lineage>
</organism>
<evidence type="ECO:0000313" key="9">
    <source>
        <dbReference type="Proteomes" id="UP000031526"/>
    </source>
</evidence>
<gene>
    <name evidence="8" type="ORF">CP978_26635</name>
    <name evidence="7" type="ORF">SNOD_26330</name>
</gene>